<dbReference type="GO" id="GO:0022857">
    <property type="term" value="F:transmembrane transporter activity"/>
    <property type="evidence" value="ECO:0007669"/>
    <property type="project" value="TreeGrafter"/>
</dbReference>
<dbReference type="GO" id="GO:0005886">
    <property type="term" value="C:plasma membrane"/>
    <property type="evidence" value="ECO:0007669"/>
    <property type="project" value="UniProtKB-SubCell"/>
</dbReference>
<dbReference type="EMBL" id="VLNT01000012">
    <property type="protein sequence ID" value="TSD58693.1"/>
    <property type="molecule type" value="Genomic_DNA"/>
</dbReference>
<feature type="transmembrane region" description="Helical" evidence="7">
    <location>
        <begin position="277"/>
        <end position="299"/>
    </location>
</feature>
<feature type="transmembrane region" description="Helical" evidence="7">
    <location>
        <begin position="652"/>
        <end position="681"/>
    </location>
</feature>
<evidence type="ECO:0000313" key="10">
    <source>
        <dbReference type="EMBL" id="TSD58693.1"/>
    </source>
</evidence>
<keyword evidence="3 7" id="KW-0812">Transmembrane</keyword>
<comment type="subcellular location">
    <subcellularLocation>
        <location evidence="1">Cell membrane</location>
        <topology evidence="1">Multi-pass membrane protein</topology>
    </subcellularLocation>
</comment>
<evidence type="ECO:0000313" key="11">
    <source>
        <dbReference type="Proteomes" id="UP000316988"/>
    </source>
</evidence>
<keyword evidence="2" id="KW-1003">Cell membrane</keyword>
<dbReference type="RefSeq" id="WP_143914098.1">
    <property type="nucleotide sequence ID" value="NZ_VLNT01000012.1"/>
</dbReference>
<feature type="transmembrane region" description="Helical" evidence="7">
    <location>
        <begin position="369"/>
        <end position="388"/>
    </location>
</feature>
<organism evidence="10 11">
    <name type="scientific">Aeromicrobium piscarium</name>
    <dbReference type="NCBI Taxonomy" id="2590901"/>
    <lineage>
        <taxon>Bacteria</taxon>
        <taxon>Bacillati</taxon>
        <taxon>Actinomycetota</taxon>
        <taxon>Actinomycetes</taxon>
        <taxon>Propionibacteriales</taxon>
        <taxon>Nocardioidaceae</taxon>
        <taxon>Aeromicrobium</taxon>
    </lineage>
</organism>
<feature type="transmembrane region" description="Helical" evidence="7">
    <location>
        <begin position="319"/>
        <end position="338"/>
    </location>
</feature>
<comment type="caution">
    <text evidence="10">The sequence shown here is derived from an EMBL/GenBank/DDBJ whole genome shotgun (WGS) entry which is preliminary data.</text>
</comment>
<feature type="transmembrane region" description="Helical" evidence="7">
    <location>
        <begin position="394"/>
        <end position="414"/>
    </location>
</feature>
<keyword evidence="11" id="KW-1185">Reference proteome</keyword>
<evidence type="ECO:0000259" key="9">
    <source>
        <dbReference type="Pfam" id="PF12704"/>
    </source>
</evidence>
<keyword evidence="5 7" id="KW-0472">Membrane</keyword>
<protein>
    <submittedName>
        <fullName evidence="10">FtsX-like permease family protein</fullName>
    </submittedName>
</protein>
<feature type="transmembrane region" description="Helical" evidence="7">
    <location>
        <begin position="16"/>
        <end position="36"/>
    </location>
</feature>
<dbReference type="PANTHER" id="PTHR30572">
    <property type="entry name" value="MEMBRANE COMPONENT OF TRANSPORTER-RELATED"/>
    <property type="match status" value="1"/>
</dbReference>
<name>A0A554RX61_9ACTN</name>
<accession>A0A554RX61</accession>
<dbReference type="AlphaFoldDB" id="A0A554RX61"/>
<evidence type="ECO:0000256" key="6">
    <source>
        <dbReference type="ARBA" id="ARBA00038076"/>
    </source>
</evidence>
<dbReference type="PANTHER" id="PTHR30572:SF4">
    <property type="entry name" value="ABC TRANSPORTER PERMEASE YTRF"/>
    <property type="match status" value="1"/>
</dbReference>
<dbReference type="InterPro" id="IPR025857">
    <property type="entry name" value="MacB_PCD"/>
</dbReference>
<evidence type="ECO:0000256" key="3">
    <source>
        <dbReference type="ARBA" id="ARBA00022692"/>
    </source>
</evidence>
<evidence type="ECO:0000256" key="2">
    <source>
        <dbReference type="ARBA" id="ARBA00022475"/>
    </source>
</evidence>
<gene>
    <name evidence="10" type="ORF">FNM00_13620</name>
</gene>
<feature type="transmembrane region" description="Helical" evidence="7">
    <location>
        <begin position="452"/>
        <end position="470"/>
    </location>
</feature>
<feature type="transmembrane region" description="Helical" evidence="7">
    <location>
        <begin position="220"/>
        <end position="249"/>
    </location>
</feature>
<sequence>MRTVTLASLRLYKRRYVAAFLAVAIGVAFIVTIGALNASAKDGLTTGVGTPYRGADLVAADVYEPERAAAIVDAVDADGGIASPMGYAMEDAGTVGVVSDDDTLRWQVLSDGAWPRAPGEIVVDRQAAKSNDAAIGDDIEISGMTFQVVGIVESGEASMRADYYALWEDVSQLGSFWTDAVLVTGSSESTILDAAPDARVLTADAYIDERQQEIFQGTDVLTFLLLIFVTIALTVAAIVIANTFSILFAQRTSDIAMLRCVGATQAQVRRSVRVESLAIGIVSAVAGIIGGLALSFGAISAVRTAFDNVPLGDPTVPLPWLLAGFVVGVLVTVVAAWFPTRATTRVSPLAALRPADGSGLGSAAGRVRLASGIGLLLAGTALLVLAVASQSIVAMLGGGVLSFVSILVLGPSIVPPMIRAAGALARPIAGATARIATDNAIRNPKRTATTTSALLVGVTLTSAVVVGMASTSNAIAEENRVSYPVDAAVGADTELPADTVDRLLAVPDVEEVTTLAGTMGSIDGITTPVASTPRDTSILHDTERLPVDGEILLGDDIARELDFPDTVTLDAGNRQLTLDARIGDYGHTPLVSIDTMRSITGSTVPVAAWIGTSAGADPSEVAGDLTAVASGLDLQLSQSIEQRGYIEQQMTIMTAVVVGLLGIAVLIALVGIGSTLGLSVLERRRENALLRALGVTRRQLRATLTIEAILLAGAAAVLGVAIGTLFGWIGVEVLIGQLTDAASLSVPVGQLLAIVAIAGVAGVLASVLPSRRAAKVAPAAGLTIE</sequence>
<evidence type="ECO:0000256" key="4">
    <source>
        <dbReference type="ARBA" id="ARBA00022989"/>
    </source>
</evidence>
<feature type="domain" description="ABC3 transporter permease C-terminal" evidence="8">
    <location>
        <begin position="660"/>
        <end position="777"/>
    </location>
</feature>
<comment type="similarity">
    <text evidence="6">Belongs to the ABC-4 integral membrane protein family.</text>
</comment>
<evidence type="ECO:0000256" key="5">
    <source>
        <dbReference type="ARBA" id="ARBA00023136"/>
    </source>
</evidence>
<evidence type="ECO:0000256" key="7">
    <source>
        <dbReference type="SAM" id="Phobius"/>
    </source>
</evidence>
<feature type="domain" description="MacB-like periplasmic core" evidence="9">
    <location>
        <begin position="19"/>
        <end position="175"/>
    </location>
</feature>
<feature type="transmembrane region" description="Helical" evidence="7">
    <location>
        <begin position="702"/>
        <end position="729"/>
    </location>
</feature>
<evidence type="ECO:0000256" key="1">
    <source>
        <dbReference type="ARBA" id="ARBA00004651"/>
    </source>
</evidence>
<feature type="domain" description="ABC3 transporter permease C-terminal" evidence="8">
    <location>
        <begin position="227"/>
        <end position="348"/>
    </location>
</feature>
<proteinExistence type="inferred from homology"/>
<reference evidence="10 11" key="1">
    <citation type="submission" date="2019-07" db="EMBL/GenBank/DDBJ databases">
        <authorList>
            <person name="Zhao L.H."/>
        </authorList>
    </citation>
    <scope>NUCLEOTIDE SEQUENCE [LARGE SCALE GENOMIC DNA]</scope>
    <source>
        <strain evidence="10 11">Co35</strain>
    </source>
</reference>
<dbReference type="OrthoDB" id="9780560at2"/>
<feature type="transmembrane region" description="Helical" evidence="7">
    <location>
        <begin position="749"/>
        <end position="768"/>
    </location>
</feature>
<dbReference type="Proteomes" id="UP000316988">
    <property type="component" value="Unassembled WGS sequence"/>
</dbReference>
<dbReference type="InterPro" id="IPR050250">
    <property type="entry name" value="Macrolide_Exporter_MacB"/>
</dbReference>
<evidence type="ECO:0000259" key="8">
    <source>
        <dbReference type="Pfam" id="PF02687"/>
    </source>
</evidence>
<dbReference type="InterPro" id="IPR003838">
    <property type="entry name" value="ABC3_permease_C"/>
</dbReference>
<dbReference type="Pfam" id="PF12704">
    <property type="entry name" value="MacB_PCD"/>
    <property type="match status" value="1"/>
</dbReference>
<dbReference type="Pfam" id="PF02687">
    <property type="entry name" value="FtsX"/>
    <property type="match status" value="2"/>
</dbReference>
<keyword evidence="4 7" id="KW-1133">Transmembrane helix</keyword>